<keyword evidence="4" id="KW-1185">Reference proteome</keyword>
<dbReference type="GO" id="GO:0016616">
    <property type="term" value="F:oxidoreductase activity, acting on the CH-OH group of donors, NAD or NADP as acceptor"/>
    <property type="evidence" value="ECO:0007669"/>
    <property type="project" value="TreeGrafter"/>
</dbReference>
<name>A0A9W6ZEN4_9STRA</name>
<sequence>MSQKILRSLVDWKAPLAKLSRGRTLRPLLITSPDCVSSTLCAPFDSAIVDFRDYCSAGREKDLSDYLYSSSHMIALNASKNARIVALTTTQSSNLHAGMVEGLVRSLSKELAGKGGVMNMVNVTKGKGEVGAAEFLAGDGAAFVNGQRVDVEIPDEESREYYEKRGRGKAVVTGAARGIGLQTVKRLKELGFEVYGVDHPAGDFGALEEVGVEGVVKLDVTDEVAGDLIAGAVGGGVNLMVHAAGITRDKTMKRMKRGLWDDVVAVNLLAIQRMDSQMIENGGYNDGARVVGVSSTSGVAGNVGQGNYAASKSGLIGYVEDMNGSHARFTWNNVAPGFINTDMTSNLPLVNEVVTTRVLTPLKTMGEPEDVAGVIGWLGVGGKGVRGQTVRVCGGMLVGR</sequence>
<comment type="caution">
    <text evidence="3">The sequence shown here is derived from an EMBL/GenBank/DDBJ whole genome shotgun (WGS) entry which is preliminary data.</text>
</comment>
<reference evidence="3" key="1">
    <citation type="submission" date="2022-07" db="EMBL/GenBank/DDBJ databases">
        <title>Genome analysis of Parmales, a sister group of diatoms, reveals the evolutionary specialization of diatoms from phago-mixotrophs to photoautotrophs.</title>
        <authorList>
            <person name="Ban H."/>
            <person name="Sato S."/>
            <person name="Yoshikawa S."/>
            <person name="Kazumasa Y."/>
            <person name="Nakamura Y."/>
            <person name="Ichinomiya M."/>
            <person name="Saitoh K."/>
            <person name="Sato N."/>
            <person name="Blanc-Mathieu R."/>
            <person name="Endo H."/>
            <person name="Kuwata A."/>
            <person name="Ogata H."/>
        </authorList>
    </citation>
    <scope>NUCLEOTIDE SEQUENCE</scope>
</reference>
<dbReference type="AlphaFoldDB" id="A0A9W6ZEN4"/>
<feature type="domain" description="Ketoreductase" evidence="2">
    <location>
        <begin position="168"/>
        <end position="337"/>
    </location>
</feature>
<evidence type="ECO:0000256" key="1">
    <source>
        <dbReference type="ARBA" id="ARBA00006484"/>
    </source>
</evidence>
<accession>A0A9W6ZEN4</accession>
<evidence type="ECO:0000259" key="2">
    <source>
        <dbReference type="SMART" id="SM00822"/>
    </source>
</evidence>
<dbReference type="PRINTS" id="PR00081">
    <property type="entry name" value="GDHRDH"/>
</dbReference>
<evidence type="ECO:0000313" key="3">
    <source>
        <dbReference type="EMBL" id="GMH49912.1"/>
    </source>
</evidence>
<dbReference type="OrthoDB" id="3592703at2759"/>
<evidence type="ECO:0000313" key="4">
    <source>
        <dbReference type="Proteomes" id="UP001165082"/>
    </source>
</evidence>
<dbReference type="SUPFAM" id="SSF51735">
    <property type="entry name" value="NAD(P)-binding Rossmann-fold domains"/>
    <property type="match status" value="1"/>
</dbReference>
<dbReference type="Pfam" id="PF00106">
    <property type="entry name" value="adh_short"/>
    <property type="match status" value="1"/>
</dbReference>
<protein>
    <recommendedName>
        <fullName evidence="2">Ketoreductase domain-containing protein</fullName>
    </recommendedName>
</protein>
<dbReference type="EMBL" id="BRXZ01001929">
    <property type="protein sequence ID" value="GMH49912.1"/>
    <property type="molecule type" value="Genomic_DNA"/>
</dbReference>
<gene>
    <name evidence="3" type="ORF">TrRE_jg13459</name>
</gene>
<comment type="similarity">
    <text evidence="1">Belongs to the short-chain dehydrogenases/reductases (SDR) family.</text>
</comment>
<dbReference type="PANTHER" id="PTHR42760:SF78">
    <property type="entry name" value="3-OXOACYL-[ACYL-CARRIER-PROTEIN] REDUCTASE [NADH]"/>
    <property type="match status" value="1"/>
</dbReference>
<dbReference type="Gene3D" id="3.40.50.720">
    <property type="entry name" value="NAD(P)-binding Rossmann-like Domain"/>
    <property type="match status" value="2"/>
</dbReference>
<dbReference type="Proteomes" id="UP001165082">
    <property type="component" value="Unassembled WGS sequence"/>
</dbReference>
<organism evidence="3 4">
    <name type="scientific">Triparma retinervis</name>
    <dbReference type="NCBI Taxonomy" id="2557542"/>
    <lineage>
        <taxon>Eukaryota</taxon>
        <taxon>Sar</taxon>
        <taxon>Stramenopiles</taxon>
        <taxon>Ochrophyta</taxon>
        <taxon>Bolidophyceae</taxon>
        <taxon>Parmales</taxon>
        <taxon>Triparmaceae</taxon>
        <taxon>Triparma</taxon>
    </lineage>
</organism>
<dbReference type="InterPro" id="IPR036291">
    <property type="entry name" value="NAD(P)-bd_dom_sf"/>
</dbReference>
<dbReference type="InterPro" id="IPR057326">
    <property type="entry name" value="KR_dom"/>
</dbReference>
<dbReference type="InterPro" id="IPR002347">
    <property type="entry name" value="SDR_fam"/>
</dbReference>
<dbReference type="SMART" id="SM00822">
    <property type="entry name" value="PKS_KR"/>
    <property type="match status" value="1"/>
</dbReference>
<proteinExistence type="inferred from homology"/>
<dbReference type="PANTHER" id="PTHR42760">
    <property type="entry name" value="SHORT-CHAIN DEHYDROGENASES/REDUCTASES FAMILY MEMBER"/>
    <property type="match status" value="1"/>
</dbReference>